<accession>A0A9P0MCB4</accession>
<organism evidence="1 2">
    <name type="scientific">Acanthoscelides obtectus</name>
    <name type="common">Bean weevil</name>
    <name type="synonym">Bruchus obtectus</name>
    <dbReference type="NCBI Taxonomy" id="200917"/>
    <lineage>
        <taxon>Eukaryota</taxon>
        <taxon>Metazoa</taxon>
        <taxon>Ecdysozoa</taxon>
        <taxon>Arthropoda</taxon>
        <taxon>Hexapoda</taxon>
        <taxon>Insecta</taxon>
        <taxon>Pterygota</taxon>
        <taxon>Neoptera</taxon>
        <taxon>Endopterygota</taxon>
        <taxon>Coleoptera</taxon>
        <taxon>Polyphaga</taxon>
        <taxon>Cucujiformia</taxon>
        <taxon>Chrysomeloidea</taxon>
        <taxon>Chrysomelidae</taxon>
        <taxon>Bruchinae</taxon>
        <taxon>Bruchini</taxon>
        <taxon>Acanthoscelides</taxon>
    </lineage>
</organism>
<proteinExistence type="predicted"/>
<evidence type="ECO:0000313" key="1">
    <source>
        <dbReference type="EMBL" id="CAH2011507.1"/>
    </source>
</evidence>
<reference evidence="1" key="1">
    <citation type="submission" date="2022-03" db="EMBL/GenBank/DDBJ databases">
        <authorList>
            <person name="Sayadi A."/>
        </authorList>
    </citation>
    <scope>NUCLEOTIDE SEQUENCE</scope>
</reference>
<dbReference type="Proteomes" id="UP001152888">
    <property type="component" value="Unassembled WGS sequence"/>
</dbReference>
<keyword evidence="2" id="KW-1185">Reference proteome</keyword>
<evidence type="ECO:0000313" key="2">
    <source>
        <dbReference type="Proteomes" id="UP001152888"/>
    </source>
</evidence>
<dbReference type="AlphaFoldDB" id="A0A9P0MCB4"/>
<name>A0A9P0MCB4_ACAOB</name>
<protein>
    <submittedName>
        <fullName evidence="1">Uncharacterized protein</fullName>
    </submittedName>
</protein>
<comment type="caution">
    <text evidence="1">The sequence shown here is derived from an EMBL/GenBank/DDBJ whole genome shotgun (WGS) entry which is preliminary data.</text>
</comment>
<sequence length="197" mass="21387">MFRFQEGSGFFNSREDKGLMDDRRLLMNVTDANIGLTSDTGHLPPSIGVETASGRQQVSENSRYNPIPISSVQPIVNTHSSLSRINSALSDRDLVNLECTRGGGALIATKDWLNSTEIDTTAVKSDIPCIDLVSLLMVPTTVDNKGKLCCIMSGQPPYARVSLTTWTMLRLDIVGIAEYGSDPPQGKDIAFPWVVGV</sequence>
<gene>
    <name evidence="1" type="ORF">ACAOBT_LOCUS32205</name>
</gene>
<dbReference type="EMBL" id="CAKOFQ010008077">
    <property type="protein sequence ID" value="CAH2011507.1"/>
    <property type="molecule type" value="Genomic_DNA"/>
</dbReference>